<name>A0ACB9H9K0_CICIN</name>
<keyword evidence="2" id="KW-1185">Reference proteome</keyword>
<organism evidence="1 2">
    <name type="scientific">Cichorium intybus</name>
    <name type="common">Chicory</name>
    <dbReference type="NCBI Taxonomy" id="13427"/>
    <lineage>
        <taxon>Eukaryota</taxon>
        <taxon>Viridiplantae</taxon>
        <taxon>Streptophyta</taxon>
        <taxon>Embryophyta</taxon>
        <taxon>Tracheophyta</taxon>
        <taxon>Spermatophyta</taxon>
        <taxon>Magnoliopsida</taxon>
        <taxon>eudicotyledons</taxon>
        <taxon>Gunneridae</taxon>
        <taxon>Pentapetalae</taxon>
        <taxon>asterids</taxon>
        <taxon>campanulids</taxon>
        <taxon>Asterales</taxon>
        <taxon>Asteraceae</taxon>
        <taxon>Cichorioideae</taxon>
        <taxon>Cichorieae</taxon>
        <taxon>Cichoriinae</taxon>
        <taxon>Cichorium</taxon>
    </lineage>
</organism>
<reference evidence="2" key="1">
    <citation type="journal article" date="2022" name="Mol. Ecol. Resour.">
        <title>The genomes of chicory, endive, great burdock and yacon provide insights into Asteraceae palaeo-polyploidization history and plant inulin production.</title>
        <authorList>
            <person name="Fan W."/>
            <person name="Wang S."/>
            <person name="Wang H."/>
            <person name="Wang A."/>
            <person name="Jiang F."/>
            <person name="Liu H."/>
            <person name="Zhao H."/>
            <person name="Xu D."/>
            <person name="Zhang Y."/>
        </authorList>
    </citation>
    <scope>NUCLEOTIDE SEQUENCE [LARGE SCALE GENOMIC DNA]</scope>
    <source>
        <strain evidence="2">cv. Punajuju</strain>
    </source>
</reference>
<dbReference type="EMBL" id="CM042009">
    <property type="protein sequence ID" value="KAI3792548.1"/>
    <property type="molecule type" value="Genomic_DNA"/>
</dbReference>
<accession>A0ACB9H9K0</accession>
<reference evidence="1 2" key="2">
    <citation type="journal article" date="2022" name="Mol. Ecol. Resour.">
        <title>The genomes of chicory, endive, great burdock and yacon provide insights into Asteraceae paleo-polyploidization history and plant inulin production.</title>
        <authorList>
            <person name="Fan W."/>
            <person name="Wang S."/>
            <person name="Wang H."/>
            <person name="Wang A."/>
            <person name="Jiang F."/>
            <person name="Liu H."/>
            <person name="Zhao H."/>
            <person name="Xu D."/>
            <person name="Zhang Y."/>
        </authorList>
    </citation>
    <scope>NUCLEOTIDE SEQUENCE [LARGE SCALE GENOMIC DNA]</scope>
    <source>
        <strain evidence="2">cv. Punajuju</strain>
        <tissue evidence="1">Leaves</tissue>
    </source>
</reference>
<gene>
    <name evidence="1" type="ORF">L2E82_06430</name>
</gene>
<evidence type="ECO:0000313" key="1">
    <source>
        <dbReference type="EMBL" id="KAI3792548.1"/>
    </source>
</evidence>
<evidence type="ECO:0000313" key="2">
    <source>
        <dbReference type="Proteomes" id="UP001055811"/>
    </source>
</evidence>
<protein>
    <submittedName>
        <fullName evidence="1">Uncharacterized protein</fullName>
    </submittedName>
</protein>
<proteinExistence type="predicted"/>
<dbReference type="Proteomes" id="UP001055811">
    <property type="component" value="Linkage Group LG01"/>
</dbReference>
<comment type="caution">
    <text evidence="1">The sequence shown here is derived from an EMBL/GenBank/DDBJ whole genome shotgun (WGS) entry which is preliminary data.</text>
</comment>
<sequence length="172" mass="20125">MRVSSEGSKEQHNEQAYGDRPVSRIPPADAAGIVVVFKDKSATELQKLLSNKDAYQQFLHSLDIAQNQIRLAKHNLEKEPHIRELRKQCQIIRATELATAREKLNELEKLKQEILRFCSPASLLHHLQESMHKIEEESETLHQHLLDREIDLTTFSHKYKRLRKLYRVEAEK</sequence>